<protein>
    <submittedName>
        <fullName evidence="2">Uncharacterized protein</fullName>
    </submittedName>
</protein>
<dbReference type="Proteomes" id="UP001054945">
    <property type="component" value="Unassembled WGS sequence"/>
</dbReference>
<evidence type="ECO:0000313" key="2">
    <source>
        <dbReference type="EMBL" id="GIY63866.1"/>
    </source>
</evidence>
<feature type="region of interest" description="Disordered" evidence="1">
    <location>
        <begin position="7"/>
        <end position="32"/>
    </location>
</feature>
<name>A0AAV4V149_CAEEX</name>
<dbReference type="AlphaFoldDB" id="A0AAV4V149"/>
<organism evidence="2 3">
    <name type="scientific">Caerostris extrusa</name>
    <name type="common">Bark spider</name>
    <name type="synonym">Caerostris bankana</name>
    <dbReference type="NCBI Taxonomy" id="172846"/>
    <lineage>
        <taxon>Eukaryota</taxon>
        <taxon>Metazoa</taxon>
        <taxon>Ecdysozoa</taxon>
        <taxon>Arthropoda</taxon>
        <taxon>Chelicerata</taxon>
        <taxon>Arachnida</taxon>
        <taxon>Araneae</taxon>
        <taxon>Araneomorphae</taxon>
        <taxon>Entelegynae</taxon>
        <taxon>Araneoidea</taxon>
        <taxon>Araneidae</taxon>
        <taxon>Caerostris</taxon>
    </lineage>
</organism>
<feature type="compositionally biased region" description="Polar residues" evidence="1">
    <location>
        <begin position="10"/>
        <end position="24"/>
    </location>
</feature>
<sequence length="85" mass="9822">MRYYIWGNEEAQNSSDNFDPQPTNEDARISKRSSSVSINSLVFFEVLVVANAIKFTDASWSLVKRLLRPPPNDFERRVIKMDSLL</sequence>
<reference evidence="2 3" key="1">
    <citation type="submission" date="2021-06" db="EMBL/GenBank/DDBJ databases">
        <title>Caerostris extrusa draft genome.</title>
        <authorList>
            <person name="Kono N."/>
            <person name="Arakawa K."/>
        </authorList>
    </citation>
    <scope>NUCLEOTIDE SEQUENCE [LARGE SCALE GENOMIC DNA]</scope>
</reference>
<comment type="caution">
    <text evidence="2">The sequence shown here is derived from an EMBL/GenBank/DDBJ whole genome shotgun (WGS) entry which is preliminary data.</text>
</comment>
<gene>
    <name evidence="2" type="ORF">CEXT_688361</name>
</gene>
<evidence type="ECO:0000313" key="3">
    <source>
        <dbReference type="Proteomes" id="UP001054945"/>
    </source>
</evidence>
<accession>A0AAV4V149</accession>
<dbReference type="EMBL" id="BPLR01013794">
    <property type="protein sequence ID" value="GIY63866.1"/>
    <property type="molecule type" value="Genomic_DNA"/>
</dbReference>
<proteinExistence type="predicted"/>
<evidence type="ECO:0000256" key="1">
    <source>
        <dbReference type="SAM" id="MobiDB-lite"/>
    </source>
</evidence>
<keyword evidence="3" id="KW-1185">Reference proteome</keyword>